<proteinExistence type="predicted"/>
<keyword evidence="2" id="KW-0732">Signal</keyword>
<feature type="region of interest" description="Disordered" evidence="1">
    <location>
        <begin position="215"/>
        <end position="276"/>
    </location>
</feature>
<name>A0A6P4JA54_DROKI</name>
<feature type="compositionally biased region" description="Low complexity" evidence="1">
    <location>
        <begin position="230"/>
        <end position="252"/>
    </location>
</feature>
<feature type="chain" id="PRO_5028416691" evidence="2">
    <location>
        <begin position="23"/>
        <end position="276"/>
    </location>
</feature>
<keyword evidence="3" id="KW-1185">Reference proteome</keyword>
<dbReference type="GeneID" id="108085589"/>
<dbReference type="RefSeq" id="XP_017037745.1">
    <property type="nucleotide sequence ID" value="XM_017182256.1"/>
</dbReference>
<dbReference type="Proteomes" id="UP001652661">
    <property type="component" value="Chromosome 3R"/>
</dbReference>
<accession>A0A6P4JA54</accession>
<evidence type="ECO:0000256" key="1">
    <source>
        <dbReference type="SAM" id="MobiDB-lite"/>
    </source>
</evidence>
<gene>
    <name evidence="4" type="primary">LOC108085589</name>
</gene>
<organism evidence="3 4">
    <name type="scientific">Drosophila kikkawai</name>
    <name type="common">Fruit fly</name>
    <dbReference type="NCBI Taxonomy" id="30033"/>
    <lineage>
        <taxon>Eukaryota</taxon>
        <taxon>Metazoa</taxon>
        <taxon>Ecdysozoa</taxon>
        <taxon>Arthropoda</taxon>
        <taxon>Hexapoda</taxon>
        <taxon>Insecta</taxon>
        <taxon>Pterygota</taxon>
        <taxon>Neoptera</taxon>
        <taxon>Endopterygota</taxon>
        <taxon>Diptera</taxon>
        <taxon>Brachycera</taxon>
        <taxon>Muscomorpha</taxon>
        <taxon>Ephydroidea</taxon>
        <taxon>Drosophilidae</taxon>
        <taxon>Drosophila</taxon>
        <taxon>Sophophora</taxon>
    </lineage>
</organism>
<dbReference type="AlphaFoldDB" id="A0A6P4JA54"/>
<dbReference type="OrthoDB" id="7866704at2759"/>
<reference evidence="4" key="1">
    <citation type="submission" date="2025-08" db="UniProtKB">
        <authorList>
            <consortium name="RefSeq"/>
        </authorList>
    </citation>
    <scope>IDENTIFICATION</scope>
    <source>
        <strain evidence="4">14028-0561.14</strain>
        <tissue evidence="4">Whole fly</tissue>
    </source>
</reference>
<sequence>MKILHSAAVLGFLLCQTWLAFGQVAVLKASGDDPKAPLIVLSNPISQSMIGEAIKSEQDAESTLIPDVETTKPPATEAIATTEKVIRKNPVPPNRKPFLNPGQKQAPLLQDLLSLPGIWESSPIVSNGPLATTPTAHLSPAQPMFYPMPVYIPYPIPFMLNQPVQLMSTPPKDNIEDKFVTSFNEMMTGNLLRSSLQTDDCSEWHKIIRNRIKPADQDGPKKWRGKWRKTTTTTTTTKMTTKAPQPTKPTVPVRLLESSDNEVKPIESHASTEATN</sequence>
<evidence type="ECO:0000256" key="2">
    <source>
        <dbReference type="SAM" id="SignalP"/>
    </source>
</evidence>
<evidence type="ECO:0000313" key="4">
    <source>
        <dbReference type="RefSeq" id="XP_017037745.1"/>
    </source>
</evidence>
<evidence type="ECO:0000313" key="3">
    <source>
        <dbReference type="Proteomes" id="UP001652661"/>
    </source>
</evidence>
<protein>
    <submittedName>
        <fullName evidence="4">Uncharacterized protein</fullName>
    </submittedName>
</protein>
<feature type="signal peptide" evidence="2">
    <location>
        <begin position="1"/>
        <end position="22"/>
    </location>
</feature>